<dbReference type="GO" id="GO:0003700">
    <property type="term" value="F:DNA-binding transcription factor activity"/>
    <property type="evidence" value="ECO:0007669"/>
    <property type="project" value="InterPro"/>
</dbReference>
<feature type="region of interest" description="Disordered" evidence="1">
    <location>
        <begin position="1"/>
        <end position="27"/>
    </location>
</feature>
<dbReference type="Pfam" id="PF04545">
    <property type="entry name" value="Sigma70_r4"/>
    <property type="match status" value="1"/>
</dbReference>
<evidence type="ECO:0000313" key="3">
    <source>
        <dbReference type="EMBL" id="OUP70565.1"/>
    </source>
</evidence>
<dbReference type="Proteomes" id="UP000196386">
    <property type="component" value="Unassembled WGS sequence"/>
</dbReference>
<comment type="caution">
    <text evidence="3">The sequence shown here is derived from an EMBL/GenBank/DDBJ whole genome shotgun (WGS) entry which is preliminary data.</text>
</comment>
<name>A0A1Y4N6H7_9FIRM</name>
<evidence type="ECO:0000259" key="2">
    <source>
        <dbReference type="Pfam" id="PF04545"/>
    </source>
</evidence>
<dbReference type="InterPro" id="IPR007630">
    <property type="entry name" value="RNA_pol_sigma70_r4"/>
</dbReference>
<dbReference type="Gene3D" id="1.20.140.160">
    <property type="match status" value="1"/>
</dbReference>
<evidence type="ECO:0000313" key="4">
    <source>
        <dbReference type="Proteomes" id="UP000196386"/>
    </source>
</evidence>
<proteinExistence type="predicted"/>
<dbReference type="GO" id="GO:0006352">
    <property type="term" value="P:DNA-templated transcription initiation"/>
    <property type="evidence" value="ECO:0007669"/>
    <property type="project" value="InterPro"/>
</dbReference>
<accession>A0A1Y4N6H7</accession>
<evidence type="ECO:0000256" key="1">
    <source>
        <dbReference type="SAM" id="MobiDB-lite"/>
    </source>
</evidence>
<feature type="domain" description="RNA polymerase sigma-70 region 4" evidence="2">
    <location>
        <begin position="48"/>
        <end position="96"/>
    </location>
</feature>
<dbReference type="SUPFAM" id="SSF88659">
    <property type="entry name" value="Sigma3 and sigma4 domains of RNA polymerase sigma factors"/>
    <property type="match status" value="1"/>
</dbReference>
<gene>
    <name evidence="3" type="ORF">B5F11_03765</name>
</gene>
<protein>
    <recommendedName>
        <fullName evidence="2">RNA polymerase sigma-70 region 4 domain-containing protein</fullName>
    </recommendedName>
</protein>
<dbReference type="RefSeq" id="WP_087299643.1">
    <property type="nucleotide sequence ID" value="NZ_NFKP01000003.1"/>
</dbReference>
<dbReference type="AlphaFoldDB" id="A0A1Y4N6H7"/>
<reference evidence="4" key="1">
    <citation type="submission" date="2017-04" db="EMBL/GenBank/DDBJ databases">
        <title>Function of individual gut microbiota members based on whole genome sequencing of pure cultures obtained from chicken caecum.</title>
        <authorList>
            <person name="Medvecky M."/>
            <person name="Cejkova D."/>
            <person name="Polansky O."/>
            <person name="Karasova D."/>
            <person name="Kubasova T."/>
            <person name="Cizek A."/>
            <person name="Rychlik I."/>
        </authorList>
    </citation>
    <scope>NUCLEOTIDE SEQUENCE [LARGE SCALE GENOMIC DNA]</scope>
    <source>
        <strain evidence="4">An175</strain>
    </source>
</reference>
<organism evidence="3 4">
    <name type="scientific">Anaerotruncus colihominis</name>
    <dbReference type="NCBI Taxonomy" id="169435"/>
    <lineage>
        <taxon>Bacteria</taxon>
        <taxon>Bacillati</taxon>
        <taxon>Bacillota</taxon>
        <taxon>Clostridia</taxon>
        <taxon>Eubacteriales</taxon>
        <taxon>Oscillospiraceae</taxon>
        <taxon>Anaerotruncus</taxon>
    </lineage>
</organism>
<dbReference type="EMBL" id="NFKP01000003">
    <property type="protein sequence ID" value="OUP70565.1"/>
    <property type="molecule type" value="Genomic_DNA"/>
</dbReference>
<sequence length="98" mass="11535">MKNLTDAQRMSDKRHIRPEPYEDGVDGYSKSAEDEYFELRSIYSFDGIDTLTDSELSRLYKYFELQMTYKEIAEEEGVAYSAVRKSVQKAIEKLKKFL</sequence>
<dbReference type="InterPro" id="IPR013324">
    <property type="entry name" value="RNA_pol_sigma_r3/r4-like"/>
</dbReference>
<feature type="compositionally biased region" description="Basic and acidic residues" evidence="1">
    <location>
        <begin position="9"/>
        <end position="20"/>
    </location>
</feature>